<dbReference type="PANTHER" id="PTHR46638">
    <property type="entry name" value="CORRINOID ADENOSYLTRANSFERASE"/>
    <property type="match status" value="1"/>
</dbReference>
<dbReference type="SUPFAM" id="SSF52540">
    <property type="entry name" value="P-loop containing nucleoside triphosphate hydrolases"/>
    <property type="match status" value="1"/>
</dbReference>
<evidence type="ECO:0000256" key="8">
    <source>
        <dbReference type="PIRNR" id="PIRNR015617"/>
    </source>
</evidence>
<evidence type="ECO:0000256" key="4">
    <source>
        <dbReference type="ARBA" id="ARBA00023244"/>
    </source>
</evidence>
<evidence type="ECO:0000256" key="6">
    <source>
        <dbReference type="ARBA" id="ARBA00048555"/>
    </source>
</evidence>
<evidence type="ECO:0000256" key="2">
    <source>
        <dbReference type="ARBA" id="ARBA00007487"/>
    </source>
</evidence>
<comment type="function">
    <text evidence="5 8">Required for both de novo synthesis of the corrin ring for the assimilation of exogenous corrinoids. Participates in the adenosylation of a variety of incomplete and complete corrinoids.</text>
</comment>
<dbReference type="Gene3D" id="3.40.50.300">
    <property type="entry name" value="P-loop containing nucleotide triphosphate hydrolases"/>
    <property type="match status" value="1"/>
</dbReference>
<comment type="caution">
    <text evidence="11">The sequence shown here is derived from an EMBL/GenBank/DDBJ whole genome shotgun (WGS) entry which is preliminary data.</text>
</comment>
<dbReference type="Pfam" id="PF12557">
    <property type="entry name" value="Co_AT_N"/>
    <property type="match status" value="1"/>
</dbReference>
<evidence type="ECO:0000256" key="9">
    <source>
        <dbReference type="SAM" id="MobiDB-lite"/>
    </source>
</evidence>
<reference evidence="11" key="1">
    <citation type="submission" date="2022-03" db="EMBL/GenBank/DDBJ databases">
        <title>Identification of a novel bacterium isolated from mangrove sediments.</title>
        <authorList>
            <person name="Pan X."/>
        </authorList>
    </citation>
    <scope>NUCLEOTIDE SEQUENCE</scope>
    <source>
        <strain evidence="11">B2637</strain>
    </source>
</reference>
<name>A0ABT0ABW2_9SPHN</name>
<dbReference type="Pfam" id="PF02572">
    <property type="entry name" value="CobA_CobO_BtuR"/>
    <property type="match status" value="1"/>
</dbReference>
<evidence type="ECO:0000259" key="10">
    <source>
        <dbReference type="Pfam" id="PF12557"/>
    </source>
</evidence>
<dbReference type="CDD" id="cd00561">
    <property type="entry name" value="CobA_ACA"/>
    <property type="match status" value="1"/>
</dbReference>
<dbReference type="GO" id="GO:0008817">
    <property type="term" value="F:corrinoid adenosyltransferase activity"/>
    <property type="evidence" value="ECO:0007669"/>
    <property type="project" value="UniProtKB-EC"/>
</dbReference>
<dbReference type="PIRSF" id="PIRSF015617">
    <property type="entry name" value="Adensltrnsf_CobA"/>
    <property type="match status" value="1"/>
</dbReference>
<feature type="region of interest" description="Disordered" evidence="9">
    <location>
        <begin position="1"/>
        <end position="24"/>
    </location>
</feature>
<comment type="catalytic activity">
    <reaction evidence="6 8">
        <text>2 cob(II)yrinate a,c diamide + reduced [electron-transfer flavoprotein] + 2 ATP = 2 adenosylcob(III)yrinate a,c-diamide + 2 triphosphate + oxidized [electron-transfer flavoprotein] + 3 H(+)</text>
        <dbReference type="Rhea" id="RHEA:11528"/>
        <dbReference type="Rhea" id="RHEA-COMP:10685"/>
        <dbReference type="Rhea" id="RHEA-COMP:10686"/>
        <dbReference type="ChEBI" id="CHEBI:15378"/>
        <dbReference type="ChEBI" id="CHEBI:18036"/>
        <dbReference type="ChEBI" id="CHEBI:30616"/>
        <dbReference type="ChEBI" id="CHEBI:57692"/>
        <dbReference type="ChEBI" id="CHEBI:58307"/>
        <dbReference type="ChEBI" id="CHEBI:58503"/>
        <dbReference type="ChEBI" id="CHEBI:58537"/>
        <dbReference type="EC" id="2.5.1.17"/>
    </reaction>
</comment>
<dbReference type="InterPro" id="IPR003724">
    <property type="entry name" value="CblAdoTrfase_CobA"/>
</dbReference>
<keyword evidence="8" id="KW-0547">Nucleotide-binding</keyword>
<comment type="catalytic activity">
    <reaction evidence="7 8">
        <text>2 cob(II)alamin + reduced [electron-transfer flavoprotein] + 2 ATP = 2 adenosylcob(III)alamin + 2 triphosphate + oxidized [electron-transfer flavoprotein] + 3 H(+)</text>
        <dbReference type="Rhea" id="RHEA:28671"/>
        <dbReference type="Rhea" id="RHEA-COMP:10685"/>
        <dbReference type="Rhea" id="RHEA-COMP:10686"/>
        <dbReference type="ChEBI" id="CHEBI:15378"/>
        <dbReference type="ChEBI" id="CHEBI:16304"/>
        <dbReference type="ChEBI" id="CHEBI:18036"/>
        <dbReference type="ChEBI" id="CHEBI:18408"/>
        <dbReference type="ChEBI" id="CHEBI:30616"/>
        <dbReference type="ChEBI" id="CHEBI:57692"/>
        <dbReference type="ChEBI" id="CHEBI:58307"/>
        <dbReference type="EC" id="2.5.1.17"/>
    </reaction>
</comment>
<evidence type="ECO:0000313" key="12">
    <source>
        <dbReference type="Proteomes" id="UP001162802"/>
    </source>
</evidence>
<dbReference type="NCBIfam" id="NF004637">
    <property type="entry name" value="PRK05986.1"/>
    <property type="match status" value="1"/>
</dbReference>
<comment type="pathway">
    <text evidence="1 8">Cofactor biosynthesis; adenosylcobalamin biosynthesis; adenosylcobalamin from cob(II)yrinate a,c-diamide: step 2/7.</text>
</comment>
<accession>A0ABT0ABW2</accession>
<evidence type="ECO:0000256" key="5">
    <source>
        <dbReference type="ARBA" id="ARBA00024929"/>
    </source>
</evidence>
<keyword evidence="8 11" id="KW-0808">Transferase</keyword>
<evidence type="ECO:0000256" key="3">
    <source>
        <dbReference type="ARBA" id="ARBA00012454"/>
    </source>
</evidence>
<dbReference type="InterPro" id="IPR025826">
    <property type="entry name" value="Co_AT_N_dom"/>
</dbReference>
<keyword evidence="4 8" id="KW-0627">Porphyrin biosynthesis</keyword>
<evidence type="ECO:0000256" key="1">
    <source>
        <dbReference type="ARBA" id="ARBA00005121"/>
    </source>
</evidence>
<comment type="similarity">
    <text evidence="2 8">Belongs to the Cob(I)alamin adenosyltransferase family.</text>
</comment>
<keyword evidence="8" id="KW-0067">ATP-binding</keyword>
<keyword evidence="12" id="KW-1185">Reference proteome</keyword>
<feature type="compositionally biased region" description="Polar residues" evidence="9">
    <location>
        <begin position="1"/>
        <end position="11"/>
    </location>
</feature>
<dbReference type="InterPro" id="IPR027417">
    <property type="entry name" value="P-loop_NTPase"/>
</dbReference>
<sequence>MSDSPSETATLSEEERRHKARTAKHKKVVDARIAAAKIDKGLVLVLTGNGKGKSSSAFGMVARTLGYGRKAAVFQFIKGKEDVGERAFLSRQEGVTWENCGEGFTWETQNRARDIAAARAGWEKARAALADPDISLVVLDELTYLVTYRYLELDEILPAIRGRPPMQHVVITGRAAHEELLELADTVSAIRDEKHAFRAGVRAQVGIDL</sequence>
<organism evidence="11 12">
    <name type="scientific">Novosphingobium mangrovi</name>
    <name type="common">ex Hu et al. 2023</name>
    <dbReference type="NCBI Taxonomy" id="2930094"/>
    <lineage>
        <taxon>Bacteria</taxon>
        <taxon>Pseudomonadati</taxon>
        <taxon>Pseudomonadota</taxon>
        <taxon>Alphaproteobacteria</taxon>
        <taxon>Sphingomonadales</taxon>
        <taxon>Sphingomonadaceae</taxon>
        <taxon>Novosphingobium</taxon>
    </lineage>
</organism>
<dbReference type="PANTHER" id="PTHR46638:SF1">
    <property type="entry name" value="CORRINOID ADENOSYLTRANSFERASE"/>
    <property type="match status" value="1"/>
</dbReference>
<feature type="domain" description="Cob(I)alamin adenosyltransferase N-terminal" evidence="10">
    <location>
        <begin position="8"/>
        <end position="33"/>
    </location>
</feature>
<comment type="subcellular location">
    <subcellularLocation>
        <location evidence="8">Cytoplasm</location>
    </subcellularLocation>
</comment>
<proteinExistence type="inferred from homology"/>
<protein>
    <recommendedName>
        <fullName evidence="3 8">Corrinoid adenosyltransferase</fullName>
        <ecNumber evidence="3 8">2.5.1.17</ecNumber>
    </recommendedName>
    <alternativeName>
        <fullName evidence="8">Cob(II)alamin adenosyltransferase</fullName>
    </alternativeName>
    <alternativeName>
        <fullName evidence="8">Cob(II)yrinic acid a,c-diamide adenosyltransferase</fullName>
    </alternativeName>
</protein>
<dbReference type="NCBIfam" id="TIGR00708">
    <property type="entry name" value="cobA"/>
    <property type="match status" value="1"/>
</dbReference>
<evidence type="ECO:0000256" key="7">
    <source>
        <dbReference type="ARBA" id="ARBA00048692"/>
    </source>
</evidence>
<keyword evidence="8" id="KW-0963">Cytoplasm</keyword>
<dbReference type="EC" id="2.5.1.17" evidence="3 8"/>
<dbReference type="Proteomes" id="UP001162802">
    <property type="component" value="Unassembled WGS sequence"/>
</dbReference>
<gene>
    <name evidence="11" type="primary">cobO</name>
    <name evidence="11" type="ORF">MTR65_08365</name>
</gene>
<keyword evidence="8" id="KW-0169">Cobalamin biosynthesis</keyword>
<dbReference type="EMBL" id="JALHAT010000010">
    <property type="protein sequence ID" value="MCJ1960690.1"/>
    <property type="molecule type" value="Genomic_DNA"/>
</dbReference>
<evidence type="ECO:0000313" key="11">
    <source>
        <dbReference type="EMBL" id="MCJ1960690.1"/>
    </source>
</evidence>
<dbReference type="RefSeq" id="WP_243799071.1">
    <property type="nucleotide sequence ID" value="NZ_JALHAT010000010.1"/>
</dbReference>